<name>A0A0E9S543_ANGAN</name>
<reference evidence="1" key="1">
    <citation type="submission" date="2014-11" db="EMBL/GenBank/DDBJ databases">
        <authorList>
            <person name="Amaro Gonzalez C."/>
        </authorList>
    </citation>
    <scope>NUCLEOTIDE SEQUENCE</scope>
</reference>
<sequence>MEIHIHVRSNFDSIKVSLCGGGSTSTDLNALVCSKAFQFRSICSPWGKKCKHRALLW</sequence>
<protein>
    <submittedName>
        <fullName evidence="1">Uncharacterized protein</fullName>
    </submittedName>
</protein>
<reference evidence="1" key="2">
    <citation type="journal article" date="2015" name="Fish Shellfish Immunol.">
        <title>Early steps in the European eel (Anguilla anguilla)-Vibrio vulnificus interaction in the gills: Role of the RtxA13 toxin.</title>
        <authorList>
            <person name="Callol A."/>
            <person name="Pajuelo D."/>
            <person name="Ebbesson L."/>
            <person name="Teles M."/>
            <person name="MacKenzie S."/>
            <person name="Amaro C."/>
        </authorList>
    </citation>
    <scope>NUCLEOTIDE SEQUENCE</scope>
</reference>
<proteinExistence type="predicted"/>
<organism evidence="1">
    <name type="scientific">Anguilla anguilla</name>
    <name type="common">European freshwater eel</name>
    <name type="synonym">Muraena anguilla</name>
    <dbReference type="NCBI Taxonomy" id="7936"/>
    <lineage>
        <taxon>Eukaryota</taxon>
        <taxon>Metazoa</taxon>
        <taxon>Chordata</taxon>
        <taxon>Craniata</taxon>
        <taxon>Vertebrata</taxon>
        <taxon>Euteleostomi</taxon>
        <taxon>Actinopterygii</taxon>
        <taxon>Neopterygii</taxon>
        <taxon>Teleostei</taxon>
        <taxon>Anguilliformes</taxon>
        <taxon>Anguillidae</taxon>
        <taxon>Anguilla</taxon>
    </lineage>
</organism>
<accession>A0A0E9S543</accession>
<evidence type="ECO:0000313" key="1">
    <source>
        <dbReference type="EMBL" id="JAH35765.1"/>
    </source>
</evidence>
<dbReference type="EMBL" id="GBXM01072812">
    <property type="protein sequence ID" value="JAH35765.1"/>
    <property type="molecule type" value="Transcribed_RNA"/>
</dbReference>
<dbReference type="AlphaFoldDB" id="A0A0E9S543"/>